<dbReference type="RefSeq" id="WP_193917176.1">
    <property type="nucleotide sequence ID" value="NZ_JADEXS020000002.1"/>
</dbReference>
<accession>A0A8J6ZVD6</accession>
<keyword evidence="2" id="KW-1185">Reference proteome</keyword>
<evidence type="ECO:0000313" key="1">
    <source>
        <dbReference type="EMBL" id="MBE9023500.1"/>
    </source>
</evidence>
<proteinExistence type="predicted"/>
<gene>
    <name evidence="1" type="ORF">IQ276_14000</name>
</gene>
<dbReference type="AlphaFoldDB" id="A0A8J6ZVD6"/>
<protein>
    <submittedName>
        <fullName evidence="1">Uncharacterized protein</fullName>
    </submittedName>
</protein>
<sequence>MKVPLRLSPALKNGHMRRLIVAQSNLRLPTGLTSAFSSSLEISFRKSAPIPRSGCQGHRTLI</sequence>
<name>A0A8J6ZVD6_DESMC</name>
<comment type="caution">
    <text evidence="1">The sequence shown here is derived from an EMBL/GenBank/DDBJ whole genome shotgun (WGS) entry which is preliminary data.</text>
</comment>
<reference evidence="1" key="1">
    <citation type="submission" date="2020-10" db="EMBL/GenBank/DDBJ databases">
        <authorList>
            <person name="Castelo-Branco R."/>
            <person name="Eusebio N."/>
            <person name="Adriana R."/>
            <person name="Vieira A."/>
            <person name="Brugerolle De Fraissinette N."/>
            <person name="Rezende De Castro R."/>
            <person name="Schneider M.P."/>
            <person name="Vasconcelos V."/>
            <person name="Leao P.N."/>
        </authorList>
    </citation>
    <scope>NUCLEOTIDE SEQUENCE</scope>
    <source>
        <strain evidence="1">LEGE 12446</strain>
    </source>
</reference>
<dbReference type="EMBL" id="JADEXS010000167">
    <property type="protein sequence ID" value="MBE9023500.1"/>
    <property type="molecule type" value="Genomic_DNA"/>
</dbReference>
<organism evidence="1 2">
    <name type="scientific">Desmonostoc muscorum LEGE 12446</name>
    <dbReference type="NCBI Taxonomy" id="1828758"/>
    <lineage>
        <taxon>Bacteria</taxon>
        <taxon>Bacillati</taxon>
        <taxon>Cyanobacteriota</taxon>
        <taxon>Cyanophyceae</taxon>
        <taxon>Nostocales</taxon>
        <taxon>Nostocaceae</taxon>
        <taxon>Desmonostoc</taxon>
    </lineage>
</organism>
<evidence type="ECO:0000313" key="2">
    <source>
        <dbReference type="Proteomes" id="UP000622533"/>
    </source>
</evidence>
<dbReference type="Proteomes" id="UP000622533">
    <property type="component" value="Unassembled WGS sequence"/>
</dbReference>